<name>A0ABD0RBZ3_CIRMR</name>
<proteinExistence type="inferred from homology"/>
<evidence type="ECO:0000313" key="4">
    <source>
        <dbReference type="Proteomes" id="UP001529510"/>
    </source>
</evidence>
<accession>A0ABD0RBZ3</accession>
<dbReference type="GO" id="GO:0090522">
    <property type="term" value="P:vesicle tethering involved in exocytosis"/>
    <property type="evidence" value="ECO:0007669"/>
    <property type="project" value="UniProtKB-UniRule"/>
</dbReference>
<organism evidence="3 4">
    <name type="scientific">Cirrhinus mrigala</name>
    <name type="common">Mrigala</name>
    <dbReference type="NCBI Taxonomy" id="683832"/>
    <lineage>
        <taxon>Eukaryota</taxon>
        <taxon>Metazoa</taxon>
        <taxon>Chordata</taxon>
        <taxon>Craniata</taxon>
        <taxon>Vertebrata</taxon>
        <taxon>Euteleostomi</taxon>
        <taxon>Actinopterygii</taxon>
        <taxon>Neopterygii</taxon>
        <taxon>Teleostei</taxon>
        <taxon>Ostariophysi</taxon>
        <taxon>Cypriniformes</taxon>
        <taxon>Cyprinidae</taxon>
        <taxon>Labeoninae</taxon>
        <taxon>Labeonini</taxon>
        <taxon>Cirrhinus</taxon>
    </lineage>
</organism>
<evidence type="ECO:0000256" key="1">
    <source>
        <dbReference type="RuleBase" id="RU367079"/>
    </source>
</evidence>
<comment type="function">
    <text evidence="1">Component of the exocyst complex involved in the docking of exocytic vesicles with fusion sites on the plasma membrane.</text>
</comment>
<dbReference type="InterPro" id="IPR039682">
    <property type="entry name" value="Sec8/EXOC4"/>
</dbReference>
<evidence type="ECO:0000259" key="2">
    <source>
        <dbReference type="Pfam" id="PF20652"/>
    </source>
</evidence>
<comment type="similarity">
    <text evidence="1">Belongs to the SEC8 family.</text>
</comment>
<dbReference type="Proteomes" id="UP001529510">
    <property type="component" value="Unassembled WGS sequence"/>
</dbReference>
<keyword evidence="1" id="KW-0653">Protein transport</keyword>
<evidence type="ECO:0000313" key="3">
    <source>
        <dbReference type="EMBL" id="KAL0196054.1"/>
    </source>
</evidence>
<dbReference type="GO" id="GO:0006612">
    <property type="term" value="P:protein targeting to membrane"/>
    <property type="evidence" value="ECO:0007669"/>
    <property type="project" value="UniProtKB-UniRule"/>
</dbReference>
<dbReference type="Pfam" id="PF20652">
    <property type="entry name" value="Sec8_C"/>
    <property type="match status" value="1"/>
</dbReference>
<dbReference type="AlphaFoldDB" id="A0ABD0RBZ3"/>
<feature type="non-terminal residue" evidence="3">
    <location>
        <position position="1"/>
    </location>
</feature>
<gene>
    <name evidence="3" type="ORF">M9458_009626</name>
</gene>
<dbReference type="GO" id="GO:0000145">
    <property type="term" value="C:exocyst"/>
    <property type="evidence" value="ECO:0007669"/>
    <property type="project" value="UniProtKB-UniRule"/>
</dbReference>
<keyword evidence="1" id="KW-0813">Transport</keyword>
<comment type="caution">
    <text evidence="3">The sequence shown here is derived from an EMBL/GenBank/DDBJ whole genome shotgun (WGS) entry which is preliminary data.</text>
</comment>
<dbReference type="PANTHER" id="PTHR14146:SF0">
    <property type="entry name" value="EXOCYST COMPLEX COMPONENT 4"/>
    <property type="match status" value="1"/>
</dbReference>
<keyword evidence="1" id="KW-0268">Exocytosis</keyword>
<feature type="domain" description="Exocyst complex component Sec8 middle helical bundle" evidence="2">
    <location>
        <begin position="10"/>
        <end position="64"/>
    </location>
</feature>
<dbReference type="EMBL" id="JAMKFB020000004">
    <property type="protein sequence ID" value="KAL0196054.1"/>
    <property type="molecule type" value="Genomic_DNA"/>
</dbReference>
<dbReference type="PANTHER" id="PTHR14146">
    <property type="entry name" value="EXOCYST COMPLEX COMPONENT 4"/>
    <property type="match status" value="1"/>
</dbReference>
<sequence>EMREDLDVDPEENSAEFMGILIKALAKLKKIPETIKAIMERLEPELKQILKRSTTQIADHAYQRGENLAQDNQPR</sequence>
<keyword evidence="4" id="KW-1185">Reference proteome</keyword>
<protein>
    <recommendedName>
        <fullName evidence="1">Exocyst complex component Sec8</fullName>
    </recommendedName>
</protein>
<dbReference type="GO" id="GO:0015031">
    <property type="term" value="P:protein transport"/>
    <property type="evidence" value="ECO:0007669"/>
    <property type="project" value="UniProtKB-KW"/>
</dbReference>
<dbReference type="InterPro" id="IPR048630">
    <property type="entry name" value="Sec8_M"/>
</dbReference>
<reference evidence="3 4" key="1">
    <citation type="submission" date="2024-05" db="EMBL/GenBank/DDBJ databases">
        <title>Genome sequencing and assembly of Indian major carp, Cirrhinus mrigala (Hamilton, 1822).</title>
        <authorList>
            <person name="Mohindra V."/>
            <person name="Chowdhury L.M."/>
            <person name="Lal K."/>
            <person name="Jena J.K."/>
        </authorList>
    </citation>
    <scope>NUCLEOTIDE SEQUENCE [LARGE SCALE GENOMIC DNA]</scope>
    <source>
        <strain evidence="3">CM1030</strain>
        <tissue evidence="3">Blood</tissue>
    </source>
</reference>